<evidence type="ECO:0000256" key="5">
    <source>
        <dbReference type="ARBA" id="ARBA00022598"/>
    </source>
</evidence>
<organism evidence="14">
    <name type="scientific">Cyprideis torosa</name>
    <dbReference type="NCBI Taxonomy" id="163714"/>
    <lineage>
        <taxon>Eukaryota</taxon>
        <taxon>Metazoa</taxon>
        <taxon>Ecdysozoa</taxon>
        <taxon>Arthropoda</taxon>
        <taxon>Crustacea</taxon>
        <taxon>Oligostraca</taxon>
        <taxon>Ostracoda</taxon>
        <taxon>Podocopa</taxon>
        <taxon>Podocopida</taxon>
        <taxon>Cytherocopina</taxon>
        <taxon>Cytheroidea</taxon>
        <taxon>Cytherideidae</taxon>
        <taxon>Cyprideis</taxon>
    </lineage>
</organism>
<evidence type="ECO:0000256" key="4">
    <source>
        <dbReference type="ARBA" id="ARBA00022563"/>
    </source>
</evidence>
<keyword evidence="7" id="KW-0547">Nucleotide-binding</keyword>
<evidence type="ECO:0000256" key="10">
    <source>
        <dbReference type="ARBA" id="ARBA00030592"/>
    </source>
</evidence>
<name>A0A7R8ZMU7_9CRUS</name>
<comment type="pathway">
    <text evidence="1">Cofactor biosynthesis; tetrahydrofolylpolyglutamate biosynthesis.</text>
</comment>
<evidence type="ECO:0000256" key="2">
    <source>
        <dbReference type="ARBA" id="ARBA00008276"/>
    </source>
</evidence>
<dbReference type="GO" id="GO:0006730">
    <property type="term" value="P:one-carbon metabolic process"/>
    <property type="evidence" value="ECO:0007669"/>
    <property type="project" value="UniProtKB-KW"/>
</dbReference>
<feature type="region of interest" description="Disordered" evidence="13">
    <location>
        <begin position="277"/>
        <end position="296"/>
    </location>
</feature>
<keyword evidence="9" id="KW-0460">Magnesium</keyword>
<evidence type="ECO:0000256" key="3">
    <source>
        <dbReference type="ARBA" id="ARBA00013025"/>
    </source>
</evidence>
<sequence length="511" mass="56159">MVQESHAPVVRRNGTVSTSEVQTSTTFECDFQYKEAVKKLNGLQSNADVLRKRRENWHNLESENVPAVVKFLGRIGRQQNDLQRLHAVHVAGTKVRERIRINGVPLDKAKFTKYFNEVYGALESKQDFAGDMPPYFKFLTVLGFHVFLAESVDVAIVEVGIGGQYDCTNVIQHPWAVGITTLDIEHVHLLGSTIEEIAWQKAGILKPGAKAYTASQCSAALAVIENRAKERECRVGVVPPLPVDVELGIRGQVQRENAALAVRLANAWVQKFERETSSSSSSSCGPPIPLPTGPHSPTSPPSWLYFEHPLALQDLSANVLRGLGLCRWPGRAQILRTRDAVFFLDGAHTQNSCAMCSKWFQSSSEEENTAKASPVKRVLIFSCTGERDPRPLLAPLALVGFEVVIFCPTVVKRAMDVASDQTNFTQDEIMAGRQLRRERESWLDLTSCEEKSVHVCASISEALDRLQDVVRSGQPVSAVESLGSTPPHVLVTGSLHLVGGVLGLIQDDPAV</sequence>
<dbReference type="UniPathway" id="UPA00850"/>
<dbReference type="AlphaFoldDB" id="A0A7R8ZMU7"/>
<evidence type="ECO:0000256" key="12">
    <source>
        <dbReference type="ARBA" id="ARBA00047493"/>
    </source>
</evidence>
<dbReference type="GO" id="GO:0004326">
    <property type="term" value="F:tetrahydrofolylpolyglutamate synthase activity"/>
    <property type="evidence" value="ECO:0007669"/>
    <property type="project" value="UniProtKB-EC"/>
</dbReference>
<evidence type="ECO:0000256" key="7">
    <source>
        <dbReference type="ARBA" id="ARBA00022741"/>
    </source>
</evidence>
<dbReference type="PANTHER" id="PTHR11136">
    <property type="entry name" value="FOLYLPOLYGLUTAMATE SYNTHASE-RELATED"/>
    <property type="match status" value="1"/>
</dbReference>
<dbReference type="OrthoDB" id="5212574at2759"/>
<proteinExistence type="inferred from homology"/>
<keyword evidence="5" id="KW-0436">Ligase</keyword>
<dbReference type="SUPFAM" id="SSF53244">
    <property type="entry name" value="MurD-like peptide ligases, peptide-binding domain"/>
    <property type="match status" value="1"/>
</dbReference>
<comment type="catalytic activity">
    <reaction evidence="12">
        <text>(6S)-5,6,7,8-tetrahydrofolyl-(gamma-L-Glu)(n) + L-glutamate + ATP = (6S)-5,6,7,8-tetrahydrofolyl-(gamma-L-Glu)(n+1) + ADP + phosphate + H(+)</text>
        <dbReference type="Rhea" id="RHEA:10580"/>
        <dbReference type="Rhea" id="RHEA-COMP:14738"/>
        <dbReference type="Rhea" id="RHEA-COMP:14740"/>
        <dbReference type="ChEBI" id="CHEBI:15378"/>
        <dbReference type="ChEBI" id="CHEBI:29985"/>
        <dbReference type="ChEBI" id="CHEBI:30616"/>
        <dbReference type="ChEBI" id="CHEBI:43474"/>
        <dbReference type="ChEBI" id="CHEBI:141005"/>
        <dbReference type="ChEBI" id="CHEBI:456216"/>
        <dbReference type="EC" id="6.3.2.17"/>
    </reaction>
</comment>
<evidence type="ECO:0000313" key="14">
    <source>
        <dbReference type="EMBL" id="CAD7227485.1"/>
    </source>
</evidence>
<dbReference type="GO" id="GO:0005739">
    <property type="term" value="C:mitochondrion"/>
    <property type="evidence" value="ECO:0007669"/>
    <property type="project" value="TreeGrafter"/>
</dbReference>
<dbReference type="GO" id="GO:0046872">
    <property type="term" value="F:metal ion binding"/>
    <property type="evidence" value="ECO:0007669"/>
    <property type="project" value="UniProtKB-KW"/>
</dbReference>
<evidence type="ECO:0000256" key="6">
    <source>
        <dbReference type="ARBA" id="ARBA00022723"/>
    </source>
</evidence>
<evidence type="ECO:0000256" key="9">
    <source>
        <dbReference type="ARBA" id="ARBA00022842"/>
    </source>
</evidence>
<protein>
    <recommendedName>
        <fullName evidence="3">tetrahydrofolate synthase</fullName>
        <ecNumber evidence="3">6.3.2.17</ecNumber>
    </recommendedName>
    <alternativeName>
        <fullName evidence="11">Folylpoly-gamma-glutamate synthetase</fullName>
    </alternativeName>
    <alternativeName>
        <fullName evidence="10">Tetrahydrofolylpolyglutamate synthase</fullName>
    </alternativeName>
</protein>
<dbReference type="InterPro" id="IPR036615">
    <property type="entry name" value="Mur_ligase_C_dom_sf"/>
</dbReference>
<keyword evidence="8" id="KW-0067">ATP-binding</keyword>
<dbReference type="PANTHER" id="PTHR11136:SF5">
    <property type="entry name" value="FOLYLPOLYGLUTAMATE SYNTHASE, MITOCHONDRIAL"/>
    <property type="match status" value="1"/>
</dbReference>
<dbReference type="PROSITE" id="PS01012">
    <property type="entry name" value="FOLYLPOLYGLU_SYNT_2"/>
    <property type="match status" value="1"/>
</dbReference>
<dbReference type="InterPro" id="IPR036565">
    <property type="entry name" value="Mur-like_cat_sf"/>
</dbReference>
<gene>
    <name evidence="14" type="ORF">CTOB1V02_LOCUS5391</name>
</gene>
<evidence type="ECO:0000256" key="8">
    <source>
        <dbReference type="ARBA" id="ARBA00022840"/>
    </source>
</evidence>
<dbReference type="GO" id="GO:0005829">
    <property type="term" value="C:cytosol"/>
    <property type="evidence" value="ECO:0007669"/>
    <property type="project" value="TreeGrafter"/>
</dbReference>
<dbReference type="SUPFAM" id="SSF53623">
    <property type="entry name" value="MurD-like peptide ligases, catalytic domain"/>
    <property type="match status" value="1"/>
</dbReference>
<keyword evidence="4" id="KW-0554">One-carbon metabolism</keyword>
<dbReference type="Gene3D" id="3.90.190.20">
    <property type="entry name" value="Mur ligase, C-terminal domain"/>
    <property type="match status" value="1"/>
</dbReference>
<dbReference type="GO" id="GO:0005524">
    <property type="term" value="F:ATP binding"/>
    <property type="evidence" value="ECO:0007669"/>
    <property type="project" value="UniProtKB-KW"/>
</dbReference>
<dbReference type="InterPro" id="IPR001645">
    <property type="entry name" value="Folylpolyglutamate_synth"/>
</dbReference>
<reference evidence="14" key="1">
    <citation type="submission" date="2020-11" db="EMBL/GenBank/DDBJ databases">
        <authorList>
            <person name="Tran Van P."/>
        </authorList>
    </citation>
    <scope>NUCLEOTIDE SEQUENCE</scope>
</reference>
<feature type="compositionally biased region" description="Pro residues" evidence="13">
    <location>
        <begin position="286"/>
        <end position="296"/>
    </location>
</feature>
<dbReference type="EC" id="6.3.2.17" evidence="3"/>
<evidence type="ECO:0000256" key="1">
    <source>
        <dbReference type="ARBA" id="ARBA00005150"/>
    </source>
</evidence>
<dbReference type="Gene3D" id="3.40.1190.10">
    <property type="entry name" value="Mur-like, catalytic domain"/>
    <property type="match status" value="1"/>
</dbReference>
<dbReference type="InterPro" id="IPR018109">
    <property type="entry name" value="Folylpolyglutamate_synth_CS"/>
</dbReference>
<accession>A0A7R8ZMU7</accession>
<evidence type="ECO:0000256" key="11">
    <source>
        <dbReference type="ARBA" id="ARBA00030876"/>
    </source>
</evidence>
<keyword evidence="6" id="KW-0479">Metal-binding</keyword>
<comment type="similarity">
    <text evidence="2">Belongs to the folylpolyglutamate synthase family.</text>
</comment>
<dbReference type="EMBL" id="OB661159">
    <property type="protein sequence ID" value="CAD7227485.1"/>
    <property type="molecule type" value="Genomic_DNA"/>
</dbReference>
<evidence type="ECO:0000256" key="13">
    <source>
        <dbReference type="SAM" id="MobiDB-lite"/>
    </source>
</evidence>